<dbReference type="GO" id="GO:0008270">
    <property type="term" value="F:zinc ion binding"/>
    <property type="evidence" value="ECO:0007669"/>
    <property type="project" value="UniProtKB-KW"/>
</dbReference>
<evidence type="ECO:0000256" key="4">
    <source>
        <dbReference type="PROSITE-ProRule" id="PRU01343"/>
    </source>
</evidence>
<evidence type="ECO:0000256" key="3">
    <source>
        <dbReference type="ARBA" id="ARBA00022833"/>
    </source>
</evidence>
<dbReference type="PANTHER" id="PTHR33248">
    <property type="entry name" value="ZINC ION-BINDING PROTEIN"/>
    <property type="match status" value="1"/>
</dbReference>
<reference evidence="7" key="1">
    <citation type="submission" date="2020-06" db="EMBL/GenBank/DDBJ databases">
        <authorList>
            <person name="Li T."/>
            <person name="Hu X."/>
            <person name="Zhang T."/>
            <person name="Song X."/>
            <person name="Zhang H."/>
            <person name="Dai N."/>
            <person name="Sheng W."/>
            <person name="Hou X."/>
            <person name="Wei L."/>
        </authorList>
    </citation>
    <scope>NUCLEOTIDE SEQUENCE</scope>
    <source>
        <strain evidence="7">G02</strain>
        <tissue evidence="7">Leaf</tissue>
    </source>
</reference>
<evidence type="ECO:0000256" key="1">
    <source>
        <dbReference type="ARBA" id="ARBA00022723"/>
    </source>
</evidence>
<keyword evidence="1" id="KW-0479">Metal-binding</keyword>
<keyword evidence="2 4" id="KW-0863">Zinc-finger</keyword>
<feature type="transmembrane region" description="Helical" evidence="5">
    <location>
        <begin position="97"/>
        <end position="115"/>
    </location>
</feature>
<reference evidence="7" key="2">
    <citation type="journal article" date="2024" name="Plant">
        <title>Genomic evolution and insights into agronomic trait innovations of Sesamum species.</title>
        <authorList>
            <person name="Miao H."/>
            <person name="Wang L."/>
            <person name="Qu L."/>
            <person name="Liu H."/>
            <person name="Sun Y."/>
            <person name="Le M."/>
            <person name="Wang Q."/>
            <person name="Wei S."/>
            <person name="Zheng Y."/>
            <person name="Lin W."/>
            <person name="Duan Y."/>
            <person name="Cao H."/>
            <person name="Xiong S."/>
            <person name="Wang X."/>
            <person name="Wei L."/>
            <person name="Li C."/>
            <person name="Ma Q."/>
            <person name="Ju M."/>
            <person name="Zhao R."/>
            <person name="Li G."/>
            <person name="Mu C."/>
            <person name="Tian Q."/>
            <person name="Mei H."/>
            <person name="Zhang T."/>
            <person name="Gao T."/>
            <person name="Zhang H."/>
        </authorList>
    </citation>
    <scope>NUCLEOTIDE SEQUENCE</scope>
    <source>
        <strain evidence="7">G02</strain>
    </source>
</reference>
<gene>
    <name evidence="7" type="ORF">Sradi_3836900</name>
</gene>
<dbReference type="Pfam" id="PF06839">
    <property type="entry name" value="Zn_ribbon_GRF"/>
    <property type="match status" value="1"/>
</dbReference>
<keyword evidence="3" id="KW-0862">Zinc</keyword>
<evidence type="ECO:0000313" key="7">
    <source>
        <dbReference type="EMBL" id="KAL0361524.1"/>
    </source>
</evidence>
<feature type="domain" description="GRF-type" evidence="6">
    <location>
        <begin position="15"/>
        <end position="56"/>
    </location>
</feature>
<sequence length="124" mass="14121">MEFSSSAESTVLRTCFCGLEVVVRTSWTNANPGRQFRGCPGEGGTYCNVFQWVDPPMCRRAKEIIPGLLNKLGEKDRQLNELRQKVFINQSLQRRVLLYRYVAVALLVTVILVMVCNKAKMFCL</sequence>
<protein>
    <recommendedName>
        <fullName evidence="6">GRF-type domain-containing protein</fullName>
    </recommendedName>
</protein>
<organism evidence="7">
    <name type="scientific">Sesamum radiatum</name>
    <name type="common">Black benniseed</name>
    <dbReference type="NCBI Taxonomy" id="300843"/>
    <lineage>
        <taxon>Eukaryota</taxon>
        <taxon>Viridiplantae</taxon>
        <taxon>Streptophyta</taxon>
        <taxon>Embryophyta</taxon>
        <taxon>Tracheophyta</taxon>
        <taxon>Spermatophyta</taxon>
        <taxon>Magnoliopsida</taxon>
        <taxon>eudicotyledons</taxon>
        <taxon>Gunneridae</taxon>
        <taxon>Pentapetalae</taxon>
        <taxon>asterids</taxon>
        <taxon>lamiids</taxon>
        <taxon>Lamiales</taxon>
        <taxon>Pedaliaceae</taxon>
        <taxon>Sesamum</taxon>
    </lineage>
</organism>
<keyword evidence="5" id="KW-1133">Transmembrane helix</keyword>
<keyword evidence="5" id="KW-0472">Membrane</keyword>
<evidence type="ECO:0000256" key="5">
    <source>
        <dbReference type="SAM" id="Phobius"/>
    </source>
</evidence>
<evidence type="ECO:0000259" key="6">
    <source>
        <dbReference type="PROSITE" id="PS51999"/>
    </source>
</evidence>
<dbReference type="InterPro" id="IPR010666">
    <property type="entry name" value="Znf_GRF"/>
</dbReference>
<evidence type="ECO:0000256" key="2">
    <source>
        <dbReference type="ARBA" id="ARBA00022771"/>
    </source>
</evidence>
<dbReference type="EMBL" id="JACGWJ010000016">
    <property type="protein sequence ID" value="KAL0361524.1"/>
    <property type="molecule type" value="Genomic_DNA"/>
</dbReference>
<comment type="caution">
    <text evidence="7">The sequence shown here is derived from an EMBL/GenBank/DDBJ whole genome shotgun (WGS) entry which is preliminary data.</text>
</comment>
<proteinExistence type="predicted"/>
<dbReference type="PROSITE" id="PS51999">
    <property type="entry name" value="ZF_GRF"/>
    <property type="match status" value="1"/>
</dbReference>
<keyword evidence="5" id="KW-0812">Transmembrane</keyword>
<accession>A0AAW2Q0Y0</accession>
<dbReference type="AlphaFoldDB" id="A0AAW2Q0Y0"/>
<name>A0AAW2Q0Y0_SESRA</name>